<protein>
    <submittedName>
        <fullName evidence="1">Uncharacterized protein</fullName>
    </submittedName>
</protein>
<gene>
    <name evidence="1" type="ORF">EVAR_95242_1</name>
</gene>
<comment type="caution">
    <text evidence="1">The sequence shown here is derived from an EMBL/GenBank/DDBJ whole genome shotgun (WGS) entry which is preliminary data.</text>
</comment>
<dbReference type="EMBL" id="BGZK01000184">
    <property type="protein sequence ID" value="GBP26731.1"/>
    <property type="molecule type" value="Genomic_DNA"/>
</dbReference>
<sequence>MLSAYAISLQSFSIGSRSTLSSNRFHTVSHKTDCYGYLTVVVLNPGSNEQAYSSVREVVHQHRIDVRWAVSLLELYPYHWPPGIIECVRDVQEHQLHILPGRGPKRVQHYGQRDYSRPPLCESVLTI</sequence>
<proteinExistence type="predicted"/>
<evidence type="ECO:0000313" key="2">
    <source>
        <dbReference type="Proteomes" id="UP000299102"/>
    </source>
</evidence>
<evidence type="ECO:0000313" key="1">
    <source>
        <dbReference type="EMBL" id="GBP26731.1"/>
    </source>
</evidence>
<dbReference type="AlphaFoldDB" id="A0A4C1UJW7"/>
<dbReference type="Proteomes" id="UP000299102">
    <property type="component" value="Unassembled WGS sequence"/>
</dbReference>
<accession>A0A4C1UJW7</accession>
<reference evidence="1 2" key="1">
    <citation type="journal article" date="2019" name="Commun. Biol.">
        <title>The bagworm genome reveals a unique fibroin gene that provides high tensile strength.</title>
        <authorList>
            <person name="Kono N."/>
            <person name="Nakamura H."/>
            <person name="Ohtoshi R."/>
            <person name="Tomita M."/>
            <person name="Numata K."/>
            <person name="Arakawa K."/>
        </authorList>
    </citation>
    <scope>NUCLEOTIDE SEQUENCE [LARGE SCALE GENOMIC DNA]</scope>
</reference>
<organism evidence="1 2">
    <name type="scientific">Eumeta variegata</name>
    <name type="common">Bagworm moth</name>
    <name type="synonym">Eumeta japonica</name>
    <dbReference type="NCBI Taxonomy" id="151549"/>
    <lineage>
        <taxon>Eukaryota</taxon>
        <taxon>Metazoa</taxon>
        <taxon>Ecdysozoa</taxon>
        <taxon>Arthropoda</taxon>
        <taxon>Hexapoda</taxon>
        <taxon>Insecta</taxon>
        <taxon>Pterygota</taxon>
        <taxon>Neoptera</taxon>
        <taxon>Endopterygota</taxon>
        <taxon>Lepidoptera</taxon>
        <taxon>Glossata</taxon>
        <taxon>Ditrysia</taxon>
        <taxon>Tineoidea</taxon>
        <taxon>Psychidae</taxon>
        <taxon>Oiketicinae</taxon>
        <taxon>Eumeta</taxon>
    </lineage>
</organism>
<name>A0A4C1UJW7_EUMVA</name>
<keyword evidence="2" id="KW-1185">Reference proteome</keyword>